<dbReference type="EMBL" id="MRTJ01000011">
    <property type="protein sequence ID" value="OMF11156.1"/>
    <property type="molecule type" value="Genomic_DNA"/>
</dbReference>
<proteinExistence type="predicted"/>
<comment type="caution">
    <text evidence="1">The sequence shown here is derived from an EMBL/GenBank/DDBJ whole genome shotgun (WGS) entry which is preliminary data.</text>
</comment>
<gene>
    <name evidence="1" type="ORF">BK131_22255</name>
</gene>
<accession>A0A1R1BMQ2</accession>
<evidence type="ECO:0000313" key="1">
    <source>
        <dbReference type="EMBL" id="OMF11156.1"/>
    </source>
</evidence>
<name>A0A1R1BMQ2_PAEAM</name>
<sequence length="141" mass="16554">MEKKNEKKRDFIGELSVINKNKFSLQQTQSLYLGILYELILNKEIFPRNKDLTSFIKEVFKTEFNEYLFKARPYLASRLLKHVFEQYDSLMISASIKLVILYLQQEKTENNSDSRGKKSINNIEDDVVGWFNSVSKGSNEN</sequence>
<dbReference type="Proteomes" id="UP000187134">
    <property type="component" value="Unassembled WGS sequence"/>
</dbReference>
<reference evidence="1 2" key="1">
    <citation type="submission" date="2016-11" db="EMBL/GenBank/DDBJ databases">
        <title>Paenibacillus species isolates.</title>
        <authorList>
            <person name="Beno S.M."/>
        </authorList>
    </citation>
    <scope>NUCLEOTIDE SEQUENCE [LARGE SCALE GENOMIC DNA]</scope>
    <source>
        <strain evidence="1 2">FSL H8-0246</strain>
    </source>
</reference>
<dbReference type="RefSeq" id="WP_076333287.1">
    <property type="nucleotide sequence ID" value="NZ_MRTJ01000011.1"/>
</dbReference>
<dbReference type="OrthoDB" id="2989652at2"/>
<evidence type="ECO:0000313" key="2">
    <source>
        <dbReference type="Proteomes" id="UP000187134"/>
    </source>
</evidence>
<organism evidence="1 2">
    <name type="scientific">Paenibacillus amylolyticus</name>
    <dbReference type="NCBI Taxonomy" id="1451"/>
    <lineage>
        <taxon>Bacteria</taxon>
        <taxon>Bacillati</taxon>
        <taxon>Bacillota</taxon>
        <taxon>Bacilli</taxon>
        <taxon>Bacillales</taxon>
        <taxon>Paenibacillaceae</taxon>
        <taxon>Paenibacillus</taxon>
    </lineage>
</organism>
<dbReference type="AlphaFoldDB" id="A0A1R1BMQ2"/>
<protein>
    <submittedName>
        <fullName evidence="1">Uncharacterized protein</fullName>
    </submittedName>
</protein>